<sequence length="127" mass="15009">MKIGELARKTNCPVTRIRFYEQKGLLPEPVRSLGGQRNYSEEAVERLRFISTCRANGMKLECIERFIEFEKDPSRGTDWLLERVDEYLAQVKVYREELDRAEKYLRHLREQFPRSVLAAKAKKGTRT</sequence>
<dbReference type="SMART" id="SM00422">
    <property type="entry name" value="HTH_MERR"/>
    <property type="match status" value="1"/>
</dbReference>
<name>A0ABS2DU39_9BURK</name>
<dbReference type="RefSeq" id="WP_205104281.1">
    <property type="nucleotide sequence ID" value="NZ_JACJJC010000023.1"/>
</dbReference>
<dbReference type="Pfam" id="PF13411">
    <property type="entry name" value="MerR_1"/>
    <property type="match status" value="1"/>
</dbReference>
<evidence type="ECO:0000313" key="4">
    <source>
        <dbReference type="EMBL" id="MBM6704866.1"/>
    </source>
</evidence>
<organism evidence="4 5">
    <name type="scientific">Sutterella massiliensis</name>
    <dbReference type="NCBI Taxonomy" id="1816689"/>
    <lineage>
        <taxon>Bacteria</taxon>
        <taxon>Pseudomonadati</taxon>
        <taxon>Pseudomonadota</taxon>
        <taxon>Betaproteobacteria</taxon>
        <taxon>Burkholderiales</taxon>
        <taxon>Sutterellaceae</taxon>
        <taxon>Sutterella</taxon>
    </lineage>
</organism>
<dbReference type="Gene3D" id="1.10.1660.10">
    <property type="match status" value="1"/>
</dbReference>
<dbReference type="InterPro" id="IPR000551">
    <property type="entry name" value="MerR-type_HTH_dom"/>
</dbReference>
<dbReference type="InterPro" id="IPR047057">
    <property type="entry name" value="MerR_fam"/>
</dbReference>
<dbReference type="InterPro" id="IPR009061">
    <property type="entry name" value="DNA-bd_dom_put_sf"/>
</dbReference>
<keyword evidence="1" id="KW-0238">DNA-binding</keyword>
<reference evidence="4 5" key="1">
    <citation type="journal article" date="2021" name="Sci. Rep.">
        <title>The distribution of antibiotic resistance genes in chicken gut microbiota commensals.</title>
        <authorList>
            <person name="Juricova H."/>
            <person name="Matiasovicova J."/>
            <person name="Kubasova T."/>
            <person name="Cejkova D."/>
            <person name="Rychlik I."/>
        </authorList>
    </citation>
    <scope>NUCLEOTIDE SEQUENCE [LARGE SCALE GENOMIC DNA]</scope>
    <source>
        <strain evidence="4 5">An829</strain>
    </source>
</reference>
<evidence type="ECO:0000256" key="1">
    <source>
        <dbReference type="ARBA" id="ARBA00023125"/>
    </source>
</evidence>
<proteinExistence type="predicted"/>
<dbReference type="PRINTS" id="PR00040">
    <property type="entry name" value="HTHMERR"/>
</dbReference>
<dbReference type="PANTHER" id="PTHR30204:SF92">
    <property type="entry name" value="HTH-TYPE TRANSCRIPTIONAL REGULATOR ZNTR"/>
    <property type="match status" value="1"/>
</dbReference>
<comment type="caution">
    <text evidence="4">The sequence shown here is derived from an EMBL/GenBank/DDBJ whole genome shotgun (WGS) entry which is preliminary data.</text>
</comment>
<keyword evidence="2" id="KW-0175">Coiled coil</keyword>
<dbReference type="EMBL" id="JACJJC010000023">
    <property type="protein sequence ID" value="MBM6704866.1"/>
    <property type="molecule type" value="Genomic_DNA"/>
</dbReference>
<keyword evidence="5" id="KW-1185">Reference proteome</keyword>
<dbReference type="Proteomes" id="UP000715095">
    <property type="component" value="Unassembled WGS sequence"/>
</dbReference>
<feature type="domain" description="HTH merR-type" evidence="3">
    <location>
        <begin position="1"/>
        <end position="69"/>
    </location>
</feature>
<evidence type="ECO:0000313" key="5">
    <source>
        <dbReference type="Proteomes" id="UP000715095"/>
    </source>
</evidence>
<feature type="coiled-coil region" evidence="2">
    <location>
        <begin position="84"/>
        <end position="111"/>
    </location>
</feature>
<protein>
    <submittedName>
        <fullName evidence="4">MerR family transcriptional regulator</fullName>
    </submittedName>
</protein>
<dbReference type="SUPFAM" id="SSF46955">
    <property type="entry name" value="Putative DNA-binding domain"/>
    <property type="match status" value="1"/>
</dbReference>
<dbReference type="PROSITE" id="PS50937">
    <property type="entry name" value="HTH_MERR_2"/>
    <property type="match status" value="1"/>
</dbReference>
<gene>
    <name evidence="4" type="ORF">H6A60_10285</name>
</gene>
<evidence type="ECO:0000259" key="3">
    <source>
        <dbReference type="PROSITE" id="PS50937"/>
    </source>
</evidence>
<evidence type="ECO:0000256" key="2">
    <source>
        <dbReference type="SAM" id="Coils"/>
    </source>
</evidence>
<accession>A0ABS2DU39</accession>
<dbReference type="PANTHER" id="PTHR30204">
    <property type="entry name" value="REDOX-CYCLING DRUG-SENSING TRANSCRIPTIONAL ACTIVATOR SOXR"/>
    <property type="match status" value="1"/>
</dbReference>